<proteinExistence type="predicted"/>
<organism evidence="1">
    <name type="scientific">Lepeophtheirus salmonis</name>
    <name type="common">Salmon louse</name>
    <name type="synonym">Caligus salmonis</name>
    <dbReference type="NCBI Taxonomy" id="72036"/>
    <lineage>
        <taxon>Eukaryota</taxon>
        <taxon>Metazoa</taxon>
        <taxon>Ecdysozoa</taxon>
        <taxon>Arthropoda</taxon>
        <taxon>Crustacea</taxon>
        <taxon>Multicrustacea</taxon>
        <taxon>Hexanauplia</taxon>
        <taxon>Copepoda</taxon>
        <taxon>Siphonostomatoida</taxon>
        <taxon>Caligidae</taxon>
        <taxon>Lepeophtheirus</taxon>
    </lineage>
</organism>
<sequence length="21" mass="2684">MYLICPFWFLSSCIFIYVFKY</sequence>
<dbReference type="AlphaFoldDB" id="A0A0K2UZE4"/>
<name>A0A0K2UZE4_LEPSM</name>
<reference evidence="1" key="1">
    <citation type="submission" date="2014-05" db="EMBL/GenBank/DDBJ databases">
        <authorList>
            <person name="Chronopoulou M."/>
        </authorList>
    </citation>
    <scope>NUCLEOTIDE SEQUENCE</scope>
    <source>
        <tissue evidence="1">Whole organism</tissue>
    </source>
</reference>
<dbReference type="EMBL" id="HACA01026272">
    <property type="protein sequence ID" value="CDW43633.1"/>
    <property type="molecule type" value="Transcribed_RNA"/>
</dbReference>
<evidence type="ECO:0000313" key="1">
    <source>
        <dbReference type="EMBL" id="CDW43633.1"/>
    </source>
</evidence>
<accession>A0A0K2UZE4</accession>
<protein>
    <submittedName>
        <fullName evidence="1">Uncharacterized protein</fullName>
    </submittedName>
</protein>